<reference evidence="2" key="1">
    <citation type="journal article" date="2022" name="Mol. Ecol. Resour.">
        <title>The genomes of chicory, endive, great burdock and yacon provide insights into Asteraceae palaeo-polyploidization history and plant inulin production.</title>
        <authorList>
            <person name="Fan W."/>
            <person name="Wang S."/>
            <person name="Wang H."/>
            <person name="Wang A."/>
            <person name="Jiang F."/>
            <person name="Liu H."/>
            <person name="Zhao H."/>
            <person name="Xu D."/>
            <person name="Zhang Y."/>
        </authorList>
    </citation>
    <scope>NUCLEOTIDE SEQUENCE [LARGE SCALE GENOMIC DNA]</scope>
    <source>
        <strain evidence="2">cv. Niubang</strain>
    </source>
</reference>
<sequence>MMTKGYNLQTQTGCTSTKASQIFGSCSSNTGLVGGSVPEIAMGEVVLNDEEKIISDCCASLKFHVCTVTTYVST</sequence>
<name>A0ACB9FGP9_ARCLA</name>
<organism evidence="1 2">
    <name type="scientific">Arctium lappa</name>
    <name type="common">Greater burdock</name>
    <name type="synonym">Lappa major</name>
    <dbReference type="NCBI Taxonomy" id="4217"/>
    <lineage>
        <taxon>Eukaryota</taxon>
        <taxon>Viridiplantae</taxon>
        <taxon>Streptophyta</taxon>
        <taxon>Embryophyta</taxon>
        <taxon>Tracheophyta</taxon>
        <taxon>Spermatophyta</taxon>
        <taxon>Magnoliopsida</taxon>
        <taxon>eudicotyledons</taxon>
        <taxon>Gunneridae</taxon>
        <taxon>Pentapetalae</taxon>
        <taxon>asterids</taxon>
        <taxon>campanulids</taxon>
        <taxon>Asterales</taxon>
        <taxon>Asteraceae</taxon>
        <taxon>Carduoideae</taxon>
        <taxon>Cardueae</taxon>
        <taxon>Arctiinae</taxon>
        <taxon>Arctium</taxon>
    </lineage>
</organism>
<evidence type="ECO:0000313" key="1">
    <source>
        <dbReference type="EMBL" id="KAI3770513.1"/>
    </source>
</evidence>
<gene>
    <name evidence="1" type="ORF">L6452_01649</name>
</gene>
<dbReference type="Proteomes" id="UP001055879">
    <property type="component" value="Linkage Group LG01"/>
</dbReference>
<protein>
    <submittedName>
        <fullName evidence="1">Uncharacterized protein</fullName>
    </submittedName>
</protein>
<dbReference type="EMBL" id="CM042047">
    <property type="protein sequence ID" value="KAI3770513.1"/>
    <property type="molecule type" value="Genomic_DNA"/>
</dbReference>
<keyword evidence="2" id="KW-1185">Reference proteome</keyword>
<proteinExistence type="predicted"/>
<accession>A0ACB9FGP9</accession>
<evidence type="ECO:0000313" key="2">
    <source>
        <dbReference type="Proteomes" id="UP001055879"/>
    </source>
</evidence>
<comment type="caution">
    <text evidence="1">The sequence shown here is derived from an EMBL/GenBank/DDBJ whole genome shotgun (WGS) entry which is preliminary data.</text>
</comment>
<reference evidence="1 2" key="2">
    <citation type="journal article" date="2022" name="Mol. Ecol. Resour.">
        <title>The genomes of chicory, endive, great burdock and yacon provide insights into Asteraceae paleo-polyploidization history and plant inulin production.</title>
        <authorList>
            <person name="Fan W."/>
            <person name="Wang S."/>
            <person name="Wang H."/>
            <person name="Wang A."/>
            <person name="Jiang F."/>
            <person name="Liu H."/>
            <person name="Zhao H."/>
            <person name="Xu D."/>
            <person name="Zhang Y."/>
        </authorList>
    </citation>
    <scope>NUCLEOTIDE SEQUENCE [LARGE SCALE GENOMIC DNA]</scope>
    <source>
        <strain evidence="2">cv. Niubang</strain>
    </source>
</reference>